<dbReference type="InterPro" id="IPR036397">
    <property type="entry name" value="RNaseH_sf"/>
</dbReference>
<dbReference type="InterPro" id="IPR012337">
    <property type="entry name" value="RNaseH-like_sf"/>
</dbReference>
<dbReference type="InterPro" id="IPR053134">
    <property type="entry name" value="RNA-dir_DNA_polymerase"/>
</dbReference>
<dbReference type="InterPro" id="IPR001878">
    <property type="entry name" value="Znf_CCHC"/>
</dbReference>
<dbReference type="Gene3D" id="3.30.70.270">
    <property type="match status" value="2"/>
</dbReference>
<dbReference type="InterPro" id="IPR043502">
    <property type="entry name" value="DNA/RNA_pol_sf"/>
</dbReference>
<protein>
    <submittedName>
        <fullName evidence="4">Reverse transcriptase domain-containing protein</fullName>
    </submittedName>
</protein>
<dbReference type="GO" id="GO:0003964">
    <property type="term" value="F:RNA-directed DNA polymerase activity"/>
    <property type="evidence" value="ECO:0007669"/>
    <property type="project" value="UniProtKB-KW"/>
</dbReference>
<keyword evidence="1" id="KW-0862">Zinc</keyword>
<sequence length="751" mass="83893">MAPRNVNPVNARNPVARTCYECGSTDHIKSACPRLNQAQRPGVNHQNQVMAVNGGQERGNQGNQARGTGLMLGAEEARQDPNIMTGIEPNDLGFSYEIEIASRQLSIRRETKEKMRQLMSAKAKEKKQEEIVVVKDFPEVFPDDLSGLPPVQEIEFRIKLVPRAMPVTKSPYHLAPSELEELSGQLKELQDKGFIRPSSSPWGALYFSKINLRSGYHQLRVHEDEIPKTAFRTRYVHFEYTVMHFGLTNAPATREEHEMHLGLVLELLKKEKLYAKFSKSEFWLREVQFLGHVINGDGIHVDPSKIEAEVSTAIPNEDGDGYIKEVVRVENEWKPPHCVDCQSFGHDTLSCPKRIVKEVPKSSVKVAKATAMDDDDDGFTEVKSRKKNKGYNFGGIKLNKPKSTVMWQKKKGVNAKSNTTSPSGSSNSGGKDKGVSNPGLNTSNSFDVLNVDGDDMGDSGTQPKVSEQVSSDLNENRKEISQPSSSNSGFGNGSKDKGVSSPPMVKNTCDDCINASDTSDEEDGVLAYASSFGGGIAMDFVTKLPRTSNGHDTIWVIMDLLTKSAYFLPMRKDYKIDRLARLYLNEIVARHVVPISIISYRDSRFTSSWDVHLLLVELSCNNIYHSSVRCAPFKALYGRKCHSLIMWVEVGEGVVRFEKKGKLAPRFVGPFEIIDKIDPVAYRLDLPGELDGVNDTFHVSNLKKCLANPTLQVSLDEIRVDTKLNFMEEPVEILEREFKKLKRSRIAIAKV</sequence>
<organism evidence="4">
    <name type="scientific">Tanacetum cinerariifolium</name>
    <name type="common">Dalmatian daisy</name>
    <name type="synonym">Chrysanthemum cinerariifolium</name>
    <dbReference type="NCBI Taxonomy" id="118510"/>
    <lineage>
        <taxon>Eukaryota</taxon>
        <taxon>Viridiplantae</taxon>
        <taxon>Streptophyta</taxon>
        <taxon>Embryophyta</taxon>
        <taxon>Tracheophyta</taxon>
        <taxon>Spermatophyta</taxon>
        <taxon>Magnoliopsida</taxon>
        <taxon>eudicotyledons</taxon>
        <taxon>Gunneridae</taxon>
        <taxon>Pentapetalae</taxon>
        <taxon>asterids</taxon>
        <taxon>campanulids</taxon>
        <taxon>Asterales</taxon>
        <taxon>Asteraceae</taxon>
        <taxon>Asteroideae</taxon>
        <taxon>Anthemideae</taxon>
        <taxon>Anthemidinae</taxon>
        <taxon>Tanacetum</taxon>
    </lineage>
</organism>
<dbReference type="PROSITE" id="PS50158">
    <property type="entry name" value="ZF_CCHC"/>
    <property type="match status" value="1"/>
</dbReference>
<comment type="caution">
    <text evidence="4">The sequence shown here is derived from an EMBL/GenBank/DDBJ whole genome shotgun (WGS) entry which is preliminary data.</text>
</comment>
<evidence type="ECO:0000313" key="4">
    <source>
        <dbReference type="EMBL" id="GEU91596.1"/>
    </source>
</evidence>
<dbReference type="Gene3D" id="3.10.10.10">
    <property type="entry name" value="HIV Type 1 Reverse Transcriptase, subunit A, domain 1"/>
    <property type="match status" value="2"/>
</dbReference>
<evidence type="ECO:0000256" key="2">
    <source>
        <dbReference type="SAM" id="MobiDB-lite"/>
    </source>
</evidence>
<accession>A0A6L2NZS6</accession>
<reference evidence="4" key="1">
    <citation type="journal article" date="2019" name="Sci. Rep.">
        <title>Draft genome of Tanacetum cinerariifolium, the natural source of mosquito coil.</title>
        <authorList>
            <person name="Yamashiro T."/>
            <person name="Shiraishi A."/>
            <person name="Satake H."/>
            <person name="Nakayama K."/>
        </authorList>
    </citation>
    <scope>NUCLEOTIDE SEQUENCE</scope>
</reference>
<dbReference type="PANTHER" id="PTHR24559:SF444">
    <property type="entry name" value="REVERSE TRANSCRIPTASE DOMAIN-CONTAINING PROTEIN"/>
    <property type="match status" value="1"/>
</dbReference>
<proteinExistence type="predicted"/>
<keyword evidence="4" id="KW-0808">Transferase</keyword>
<feature type="compositionally biased region" description="Polar residues" evidence="2">
    <location>
        <begin position="438"/>
        <end position="447"/>
    </location>
</feature>
<keyword evidence="4" id="KW-0548">Nucleotidyltransferase</keyword>
<dbReference type="SUPFAM" id="SSF56672">
    <property type="entry name" value="DNA/RNA polymerases"/>
    <property type="match status" value="1"/>
</dbReference>
<dbReference type="EMBL" id="BKCJ010010440">
    <property type="protein sequence ID" value="GEU91596.1"/>
    <property type="molecule type" value="Genomic_DNA"/>
</dbReference>
<feature type="domain" description="CCHC-type" evidence="3">
    <location>
        <begin position="19"/>
        <end position="34"/>
    </location>
</feature>
<gene>
    <name evidence="4" type="ORF">Tci_063574</name>
</gene>
<dbReference type="GO" id="GO:0008270">
    <property type="term" value="F:zinc ion binding"/>
    <property type="evidence" value="ECO:0007669"/>
    <property type="project" value="UniProtKB-KW"/>
</dbReference>
<dbReference type="InterPro" id="IPR056924">
    <property type="entry name" value="SH3_Tf2-1"/>
</dbReference>
<feature type="compositionally biased region" description="Polar residues" evidence="2">
    <location>
        <begin position="459"/>
        <end position="473"/>
    </location>
</feature>
<feature type="compositionally biased region" description="Low complexity" evidence="2">
    <location>
        <begin position="416"/>
        <end position="429"/>
    </location>
</feature>
<dbReference type="PANTHER" id="PTHR24559">
    <property type="entry name" value="TRANSPOSON TY3-I GAG-POL POLYPROTEIN"/>
    <property type="match status" value="1"/>
</dbReference>
<dbReference type="Pfam" id="PF24626">
    <property type="entry name" value="SH3_Tf2-1"/>
    <property type="match status" value="1"/>
</dbReference>
<dbReference type="SUPFAM" id="SSF53098">
    <property type="entry name" value="Ribonuclease H-like"/>
    <property type="match status" value="1"/>
</dbReference>
<name>A0A6L2NZS6_TANCI</name>
<dbReference type="GO" id="GO:0003676">
    <property type="term" value="F:nucleic acid binding"/>
    <property type="evidence" value="ECO:0007669"/>
    <property type="project" value="InterPro"/>
</dbReference>
<feature type="region of interest" description="Disordered" evidence="2">
    <location>
        <begin position="412"/>
        <end position="503"/>
    </location>
</feature>
<dbReference type="AlphaFoldDB" id="A0A6L2NZS6"/>
<evidence type="ECO:0000256" key="1">
    <source>
        <dbReference type="PROSITE-ProRule" id="PRU00047"/>
    </source>
</evidence>
<keyword evidence="1" id="KW-0863">Zinc-finger</keyword>
<keyword evidence="1" id="KW-0479">Metal-binding</keyword>
<dbReference type="Gene3D" id="3.30.420.10">
    <property type="entry name" value="Ribonuclease H-like superfamily/Ribonuclease H"/>
    <property type="match status" value="1"/>
</dbReference>
<keyword evidence="4" id="KW-0695">RNA-directed DNA polymerase</keyword>
<dbReference type="CDD" id="cd01647">
    <property type="entry name" value="RT_LTR"/>
    <property type="match status" value="1"/>
</dbReference>
<evidence type="ECO:0000259" key="3">
    <source>
        <dbReference type="PROSITE" id="PS50158"/>
    </source>
</evidence>
<dbReference type="InterPro" id="IPR043128">
    <property type="entry name" value="Rev_trsase/Diguanyl_cyclase"/>
</dbReference>